<protein>
    <submittedName>
        <fullName evidence="1">Uncharacterized protein</fullName>
    </submittedName>
</protein>
<organism evidence="1 2">
    <name type="scientific">Bacillus thuringiensis subsp. jegathesan</name>
    <dbReference type="NCBI Taxonomy" id="56955"/>
    <lineage>
        <taxon>Bacteria</taxon>
        <taxon>Bacillati</taxon>
        <taxon>Bacillota</taxon>
        <taxon>Bacilli</taxon>
        <taxon>Bacillales</taxon>
        <taxon>Bacillaceae</taxon>
        <taxon>Bacillus</taxon>
        <taxon>Bacillus cereus group</taxon>
    </lineage>
</organism>
<proteinExistence type="predicted"/>
<sequence>MTTQYHLDEKIYTDHAQWKQAIANDWFKKYNQYMIKEFFYLGRKFEFEGHVHEVLNNNAEVSKMKGWLKLKVFGDKSHEVYIHPKKILRDKPELKNELDDSLEGKTIISHISENHEQMKLFL</sequence>
<dbReference type="Proteomes" id="UP000194853">
    <property type="component" value="Unassembled WGS sequence"/>
</dbReference>
<name>A0A9X6LW81_BACTJ</name>
<dbReference type="AlphaFoldDB" id="A0A9X6LW81"/>
<dbReference type="EMBL" id="MOOS01000189">
    <property type="protein sequence ID" value="OUB59020.1"/>
    <property type="molecule type" value="Genomic_DNA"/>
</dbReference>
<gene>
    <name evidence="1" type="ORF">BK750_28620</name>
</gene>
<evidence type="ECO:0000313" key="1">
    <source>
        <dbReference type="EMBL" id="OUB59020.1"/>
    </source>
</evidence>
<comment type="caution">
    <text evidence="1">The sequence shown here is derived from an EMBL/GenBank/DDBJ whole genome shotgun (WGS) entry which is preliminary data.</text>
</comment>
<accession>A0A9X6LW81</accession>
<dbReference type="RefSeq" id="WP_086404692.1">
    <property type="nucleotide sequence ID" value="NZ_MOOS01000189.1"/>
</dbReference>
<reference evidence="1 2" key="1">
    <citation type="submission" date="2016-10" db="EMBL/GenBank/DDBJ databases">
        <title>Comparative genomics of Bacillus thuringiensis reveals a path to pathogens against multiple invertebrate hosts.</title>
        <authorList>
            <person name="Zheng J."/>
            <person name="Gao Q."/>
            <person name="Liu H."/>
            <person name="Peng D."/>
            <person name="Ruan L."/>
            <person name="Sun M."/>
        </authorList>
    </citation>
    <scope>NUCLEOTIDE SEQUENCE [LARGE SCALE GENOMIC DNA]</scope>
    <source>
        <strain evidence="1">BGSC 4CF1</strain>
    </source>
</reference>
<evidence type="ECO:0000313" key="2">
    <source>
        <dbReference type="Proteomes" id="UP000194853"/>
    </source>
</evidence>